<keyword evidence="3" id="KW-1185">Reference proteome</keyword>
<evidence type="ECO:0000313" key="3">
    <source>
        <dbReference type="Proteomes" id="UP001187192"/>
    </source>
</evidence>
<proteinExistence type="predicted"/>
<protein>
    <submittedName>
        <fullName evidence="2">Uncharacterized protein</fullName>
    </submittedName>
</protein>
<comment type="caution">
    <text evidence="2">The sequence shown here is derived from an EMBL/GenBank/DDBJ whole genome shotgun (WGS) entry which is preliminary data.</text>
</comment>
<accession>A0AA88E5M1</accession>
<organism evidence="2 3">
    <name type="scientific">Ficus carica</name>
    <name type="common">Common fig</name>
    <dbReference type="NCBI Taxonomy" id="3494"/>
    <lineage>
        <taxon>Eukaryota</taxon>
        <taxon>Viridiplantae</taxon>
        <taxon>Streptophyta</taxon>
        <taxon>Embryophyta</taxon>
        <taxon>Tracheophyta</taxon>
        <taxon>Spermatophyta</taxon>
        <taxon>Magnoliopsida</taxon>
        <taxon>eudicotyledons</taxon>
        <taxon>Gunneridae</taxon>
        <taxon>Pentapetalae</taxon>
        <taxon>rosids</taxon>
        <taxon>fabids</taxon>
        <taxon>Rosales</taxon>
        <taxon>Moraceae</taxon>
        <taxon>Ficeae</taxon>
        <taxon>Ficus</taxon>
    </lineage>
</organism>
<dbReference type="Proteomes" id="UP001187192">
    <property type="component" value="Unassembled WGS sequence"/>
</dbReference>
<name>A0AA88E5M1_FICCA</name>
<feature type="compositionally biased region" description="Basic and acidic residues" evidence="1">
    <location>
        <begin position="248"/>
        <end position="259"/>
    </location>
</feature>
<reference evidence="2" key="1">
    <citation type="submission" date="2023-07" db="EMBL/GenBank/DDBJ databases">
        <title>draft genome sequence of fig (Ficus carica).</title>
        <authorList>
            <person name="Takahashi T."/>
            <person name="Nishimura K."/>
        </authorList>
    </citation>
    <scope>NUCLEOTIDE SEQUENCE</scope>
</reference>
<dbReference type="EMBL" id="BTGU01000318">
    <property type="protein sequence ID" value="GMN66376.1"/>
    <property type="molecule type" value="Genomic_DNA"/>
</dbReference>
<sequence>MPKLSRIRQDQTNFPSREVNEDLSVKSATISSTSIISRKENGMHEDWGINIILPRRRMLLITTVIPLVRNVRGSTREIVVLEPIVAFCVARNATMLSTATLISRIRKTNKEISRIVNDLADPNLLWNARIWALHIICVVQEKARERETYQVHSRGCGRLRSGVVGKGWVSSERLEGGVMAASRGEREGERPVRELVVESQPAELRGDGGRERLRENGGEVGEKMEGGVIAKEMGFEREFGETRVKEARERKCGRNEGRGKPKLPRRFLESVVEASTAVSKNRRGSN</sequence>
<feature type="region of interest" description="Disordered" evidence="1">
    <location>
        <begin position="248"/>
        <end position="286"/>
    </location>
</feature>
<dbReference type="AlphaFoldDB" id="A0AA88E5M1"/>
<evidence type="ECO:0000313" key="2">
    <source>
        <dbReference type="EMBL" id="GMN66376.1"/>
    </source>
</evidence>
<evidence type="ECO:0000256" key="1">
    <source>
        <dbReference type="SAM" id="MobiDB-lite"/>
    </source>
</evidence>
<gene>
    <name evidence="2" type="ORF">TIFTF001_035440</name>
</gene>